<dbReference type="PaxDb" id="547559-Nmag_2526"/>
<organism evidence="1 3">
    <name type="scientific">Natrialba magadii (strain ATCC 43099 / DSM 3394 / CCM 3739 / CIP 104546 / IAM 13178 / JCM 8861 / NBRC 102185 / NCIMB 2190 / MS3)</name>
    <name type="common">Natronobacterium magadii</name>
    <dbReference type="NCBI Taxonomy" id="547559"/>
    <lineage>
        <taxon>Archaea</taxon>
        <taxon>Methanobacteriati</taxon>
        <taxon>Methanobacteriota</taxon>
        <taxon>Stenosarchaea group</taxon>
        <taxon>Halobacteria</taxon>
        <taxon>Halobacteriales</taxon>
        <taxon>Natrialbaceae</taxon>
        <taxon>Natrialba</taxon>
    </lineage>
</organism>
<dbReference type="EMBL" id="CP001932">
    <property type="protein sequence ID" value="ADD06086.1"/>
    <property type="molecule type" value="Genomic_DNA"/>
</dbReference>
<sequence length="279" mass="30756">MESFDGTGDPNNPSSGFYLASNQGLTVSRIESNQIGDQVLHQFVLGASASSELDSAPDGNWEQTENLSGIYLEIENDQSSHTSSILAPDQGDERMVGATQDDGDPSIDWRSGIQESIEVAVTELNLVANVAISSYNIYDAFRYDGEEFGDGQHADYWWKYRTWTGGADPRDELGAACRFYVEANEPSDGYDITVRTDIEWDHPKVEIISEEDNTYIGYDISASGDVTAESTVSVDDITDPYVRRKAEEAGVSEITTVAYNDTIEPIEADREPNEEVDTE</sequence>
<dbReference type="RefSeq" id="WP_004215291.1">
    <property type="nucleotide sequence ID" value="NC_013922.1"/>
</dbReference>
<reference evidence="2 4" key="3">
    <citation type="journal article" date="2014" name="PLoS Genet.">
        <title>Phylogenetically driven sequencing of extremely halophilic archaea reveals strategies for static and dynamic osmo-response.</title>
        <authorList>
            <person name="Becker E.A."/>
            <person name="Seitzer P.M."/>
            <person name="Tritt A."/>
            <person name="Larsen D."/>
            <person name="Krusor M."/>
            <person name="Yao A.I."/>
            <person name="Wu D."/>
            <person name="Madern D."/>
            <person name="Eisen J.A."/>
            <person name="Darling A.E."/>
            <person name="Facciotti M.T."/>
        </authorList>
    </citation>
    <scope>NUCLEOTIDE SEQUENCE [LARGE SCALE GENOMIC DNA]</scope>
    <source>
        <strain evidence="4">ATCC 43099 / DSM 3394 / CCM 3739 / CIP 104546 / IAM 13178 / JCM 8861 / NBRC 102185 / NCIMB 2190 / MS3</strain>
        <strain evidence="2">MS-3</strain>
    </source>
</reference>
<evidence type="ECO:0000313" key="1">
    <source>
        <dbReference type="EMBL" id="ADD06086.1"/>
    </source>
</evidence>
<evidence type="ECO:0000313" key="3">
    <source>
        <dbReference type="Proteomes" id="UP000001879"/>
    </source>
</evidence>
<evidence type="ECO:0000313" key="2">
    <source>
        <dbReference type="EMBL" id="ELY30917.1"/>
    </source>
</evidence>
<keyword evidence="3" id="KW-1185">Reference proteome</keyword>
<evidence type="ECO:0000313" key="4">
    <source>
        <dbReference type="Proteomes" id="UP000011543"/>
    </source>
</evidence>
<dbReference type="HOGENOM" id="CLU_996112_0_0_2"/>
<dbReference type="PATRIC" id="fig|547559.17.peg.1521"/>
<dbReference type="KEGG" id="nmg:Nmag_2526"/>
<dbReference type="Proteomes" id="UP000001879">
    <property type="component" value="Chromosome"/>
</dbReference>
<dbReference type="EMBL" id="AOHS01000029">
    <property type="protein sequence ID" value="ELY30917.1"/>
    <property type="molecule type" value="Genomic_DNA"/>
</dbReference>
<dbReference type="OrthoDB" id="165757at2157"/>
<accession>D3SYB5</accession>
<name>D3SYB5_NATMM</name>
<gene>
    <name evidence="1" type="ordered locus">Nmag_2526</name>
    <name evidence="2" type="ORF">C500_07763</name>
</gene>
<protein>
    <submittedName>
        <fullName evidence="1">Uncharacterized protein</fullName>
    </submittedName>
</protein>
<reference evidence="3" key="1">
    <citation type="submission" date="2010-02" db="EMBL/GenBank/DDBJ databases">
        <title>Complete sequence of chromosome of Natrialba magadii ATCC 43099.</title>
        <authorList>
            <consortium name="US DOE Joint Genome Institute"/>
            <person name="Lucas S."/>
            <person name="Copeland A."/>
            <person name="Lapidus A."/>
            <person name="Cheng J.-F."/>
            <person name="Bruce D."/>
            <person name="Goodwin L."/>
            <person name="Pitluck S."/>
            <person name="Davenport K."/>
            <person name="Saunders E."/>
            <person name="Detter J.C."/>
            <person name="Han C."/>
            <person name="Tapia R."/>
            <person name="Land M."/>
            <person name="Hauser L."/>
            <person name="Kyrpides N."/>
            <person name="Mikhailova N."/>
            <person name="De Castro R.E."/>
            <person name="Maupin-Furlow J.A."/>
            <person name="Woyke T."/>
        </authorList>
    </citation>
    <scope>NUCLEOTIDE SEQUENCE [LARGE SCALE GENOMIC DNA]</scope>
    <source>
        <strain evidence="3">ATCC 43099 / DSM 3394 / CCM 3739 / CIP 104546 / IAM 13178 / JCM 8861 / NBRC 102185 / NCIMB 2190 / MS3</strain>
    </source>
</reference>
<dbReference type="AlphaFoldDB" id="D3SYB5"/>
<dbReference type="GeneID" id="8825381"/>
<dbReference type="Proteomes" id="UP000011543">
    <property type="component" value="Unassembled WGS sequence"/>
</dbReference>
<reference evidence="1" key="4">
    <citation type="submission" date="2016-09" db="EMBL/GenBank/DDBJ databases">
        <authorList>
            <person name="Pfeiffer F."/>
        </authorList>
    </citation>
    <scope>NUCLEOTIDE SEQUENCE</scope>
    <source>
        <strain evidence="1">ATCC 43099</strain>
    </source>
</reference>
<proteinExistence type="predicted"/>
<reference evidence="1 3" key="2">
    <citation type="journal article" date="2012" name="BMC Genomics">
        <title>A comparative genomics perspective on the genetic content of the alkaliphilic haloarchaeon Natrialba magadii ATCC 43099T.</title>
        <authorList>
            <person name="Siddaramappa S."/>
            <person name="Challacombe J.F."/>
            <person name="Decastro R.E."/>
            <person name="Pfeiffer F."/>
            <person name="Sastre D.E."/>
            <person name="Gimenez M.I."/>
            <person name="Paggi R.A."/>
            <person name="Detter J.C."/>
            <person name="Davenport K.W."/>
            <person name="Goodwin L.A."/>
            <person name="Kyrpides N."/>
            <person name="Tapia R."/>
            <person name="Pitluck S."/>
            <person name="Lucas S."/>
            <person name="Woyke T."/>
            <person name="Maupin-Furlow J.A."/>
        </authorList>
    </citation>
    <scope>NUCLEOTIDE SEQUENCE [LARGE SCALE GENOMIC DNA]</scope>
    <source>
        <strain evidence="1">ATCC 43099</strain>
        <strain evidence="3">ATCC 43099 / DSM 3394 / CCM 3739 / CIP 104546 / IAM 13178 / JCM 8861 / NBRC 102185 / NCIMB 2190 / MS3</strain>
    </source>
</reference>